<proteinExistence type="predicted"/>
<dbReference type="Proteomes" id="UP001159363">
    <property type="component" value="Chromosome X"/>
</dbReference>
<evidence type="ECO:0000313" key="2">
    <source>
        <dbReference type="Proteomes" id="UP001159363"/>
    </source>
</evidence>
<reference evidence="1 2" key="1">
    <citation type="submission" date="2023-02" db="EMBL/GenBank/DDBJ databases">
        <title>LHISI_Scaffold_Assembly.</title>
        <authorList>
            <person name="Stuart O.P."/>
            <person name="Cleave R."/>
            <person name="Magrath M.J.L."/>
            <person name="Mikheyev A.S."/>
        </authorList>
    </citation>
    <scope>NUCLEOTIDE SEQUENCE [LARGE SCALE GENOMIC DNA]</scope>
    <source>
        <strain evidence="1">Daus_M_001</strain>
        <tissue evidence="1">Leg muscle</tissue>
    </source>
</reference>
<name>A0ABQ9HLM8_9NEOP</name>
<dbReference type="EMBL" id="JARBHB010000004">
    <property type="protein sequence ID" value="KAJ8885284.1"/>
    <property type="molecule type" value="Genomic_DNA"/>
</dbReference>
<comment type="caution">
    <text evidence="1">The sequence shown here is derived from an EMBL/GenBank/DDBJ whole genome shotgun (WGS) entry which is preliminary data.</text>
</comment>
<gene>
    <name evidence="1" type="ORF">PR048_011481</name>
</gene>
<keyword evidence="2" id="KW-1185">Reference proteome</keyword>
<evidence type="ECO:0000313" key="1">
    <source>
        <dbReference type="EMBL" id="KAJ8885284.1"/>
    </source>
</evidence>
<organism evidence="1 2">
    <name type="scientific">Dryococelus australis</name>
    <dbReference type="NCBI Taxonomy" id="614101"/>
    <lineage>
        <taxon>Eukaryota</taxon>
        <taxon>Metazoa</taxon>
        <taxon>Ecdysozoa</taxon>
        <taxon>Arthropoda</taxon>
        <taxon>Hexapoda</taxon>
        <taxon>Insecta</taxon>
        <taxon>Pterygota</taxon>
        <taxon>Neoptera</taxon>
        <taxon>Polyneoptera</taxon>
        <taxon>Phasmatodea</taxon>
        <taxon>Verophasmatodea</taxon>
        <taxon>Anareolatae</taxon>
        <taxon>Phasmatidae</taxon>
        <taxon>Eurycanthinae</taxon>
        <taxon>Dryococelus</taxon>
    </lineage>
</organism>
<protein>
    <submittedName>
        <fullName evidence="1">Uncharacterized protein</fullName>
    </submittedName>
</protein>
<accession>A0ABQ9HLM8</accession>
<sequence>MSDKTHSRSFQFRWLDEFKWLSYSEMKEGSTCKYCILIVDNNAEDQINHHTLGALLTKPFIISKKLREVFKQHENSRYHKAAVLIADNIKSIVSKKKKVSLRSKNYAGRINLHEPMNNNHSFRSLCRYIANSIAEKLREHLESRGAKSIYTISVSFKMN</sequence>